<evidence type="ECO:0000313" key="3">
    <source>
        <dbReference type="Proteomes" id="UP000034034"/>
    </source>
</evidence>
<gene>
    <name evidence="2" type="ORF">SXIM_04520</name>
</gene>
<keyword evidence="1" id="KW-0472">Membrane</keyword>
<dbReference type="HOGENOM" id="CLU_038156_1_0_11"/>
<dbReference type="STRING" id="408015.SXIM_04520"/>
<organism evidence="2 3">
    <name type="scientific">Streptomyces xiamenensis</name>
    <dbReference type="NCBI Taxonomy" id="408015"/>
    <lineage>
        <taxon>Bacteria</taxon>
        <taxon>Bacillati</taxon>
        <taxon>Actinomycetota</taxon>
        <taxon>Actinomycetes</taxon>
        <taxon>Kitasatosporales</taxon>
        <taxon>Streptomycetaceae</taxon>
        <taxon>Streptomyces</taxon>
    </lineage>
</organism>
<dbReference type="KEGG" id="sxi:SXIM_04520"/>
<keyword evidence="1" id="KW-0812">Transmembrane</keyword>
<name>A0A0F7CMV8_9ACTN</name>
<keyword evidence="3" id="KW-1185">Reference proteome</keyword>
<protein>
    <submittedName>
        <fullName evidence="2">Uncharacterized protein</fullName>
    </submittedName>
</protein>
<keyword evidence="1" id="KW-1133">Transmembrane helix</keyword>
<evidence type="ECO:0000256" key="1">
    <source>
        <dbReference type="SAM" id="Phobius"/>
    </source>
</evidence>
<reference evidence="2" key="1">
    <citation type="submission" date="2019-08" db="EMBL/GenBank/DDBJ databases">
        <title>Complete genome sequence of a mangrove-derived Streptomyces xiamenensis.</title>
        <authorList>
            <person name="Xu J."/>
        </authorList>
    </citation>
    <scope>NUCLEOTIDE SEQUENCE</scope>
    <source>
        <strain evidence="2">318</strain>
    </source>
</reference>
<evidence type="ECO:0000313" key="2">
    <source>
        <dbReference type="EMBL" id="AKG41836.1"/>
    </source>
</evidence>
<dbReference type="PATRIC" id="fig|408015.6.peg.480"/>
<sequence length="265" mass="27120">MPEDDPHPTLLLRVVASRPHPLRVAAVVIALVLGAGLLGGAAAGAWLTGDSAASAARAAFDDSRSLWRDLPVDELFPPELTSEGAGPGGAERRWLRVAVAPDEDCLTAVGPALAEVLLPTAGCERAVRASYVDDTVSSVTTVGMVFTKADAPAMEALRASFGTGEGAPLPLTLAAPGTAAEGFGAEQRATWTVRVLTDAPVIVYTVSGFADARVVDSPQPATEAVAEGQDTAVALAGLGHEAMGLADQVERSIRQAAARLTEDHG</sequence>
<dbReference type="Proteomes" id="UP000034034">
    <property type="component" value="Chromosome"/>
</dbReference>
<dbReference type="EMBL" id="CP009922">
    <property type="protein sequence ID" value="AKG41836.1"/>
    <property type="molecule type" value="Genomic_DNA"/>
</dbReference>
<dbReference type="AlphaFoldDB" id="A0A0F7CMV8"/>
<proteinExistence type="predicted"/>
<feature type="transmembrane region" description="Helical" evidence="1">
    <location>
        <begin position="20"/>
        <end position="47"/>
    </location>
</feature>
<accession>A0A0F7CMV8</accession>
<dbReference type="RefSeq" id="WP_174864306.1">
    <property type="nucleotide sequence ID" value="NZ_CP009922.3"/>
</dbReference>